<dbReference type="EMBL" id="JAPFFF010000009">
    <property type="protein sequence ID" value="KAK8882380.1"/>
    <property type="molecule type" value="Genomic_DNA"/>
</dbReference>
<sequence>MSYKVTSDPKGMSKASRSNAYRSSNSTIIAGPGTMYNEVTRPKTITKQYNDNTNTHYVTVPHSMTVKTRKSKSKTRKNKKK</sequence>
<organism evidence="2 3">
    <name type="scientific">Tritrichomonas musculus</name>
    <dbReference type="NCBI Taxonomy" id="1915356"/>
    <lineage>
        <taxon>Eukaryota</taxon>
        <taxon>Metamonada</taxon>
        <taxon>Parabasalia</taxon>
        <taxon>Tritrichomonadida</taxon>
        <taxon>Tritrichomonadidae</taxon>
        <taxon>Tritrichomonas</taxon>
    </lineage>
</organism>
<proteinExistence type="predicted"/>
<reference evidence="2 3" key="1">
    <citation type="submission" date="2024-04" db="EMBL/GenBank/DDBJ databases">
        <title>Tritrichomonas musculus Genome.</title>
        <authorList>
            <person name="Alves-Ferreira E."/>
            <person name="Grigg M."/>
            <person name="Lorenzi H."/>
            <person name="Galac M."/>
        </authorList>
    </citation>
    <scope>NUCLEOTIDE SEQUENCE [LARGE SCALE GENOMIC DNA]</scope>
    <source>
        <strain evidence="2 3">EAF2021</strain>
    </source>
</reference>
<name>A0ABR2JX21_9EUKA</name>
<keyword evidence="3" id="KW-1185">Reference proteome</keyword>
<comment type="caution">
    <text evidence="2">The sequence shown here is derived from an EMBL/GenBank/DDBJ whole genome shotgun (WGS) entry which is preliminary data.</text>
</comment>
<feature type="compositionally biased region" description="Low complexity" evidence="1">
    <location>
        <begin position="13"/>
        <end position="26"/>
    </location>
</feature>
<feature type="region of interest" description="Disordered" evidence="1">
    <location>
        <begin position="1"/>
        <end position="34"/>
    </location>
</feature>
<gene>
    <name evidence="2" type="ORF">M9Y10_045022</name>
</gene>
<dbReference type="Proteomes" id="UP001470230">
    <property type="component" value="Unassembled WGS sequence"/>
</dbReference>
<accession>A0ABR2JX21</accession>
<protein>
    <submittedName>
        <fullName evidence="2">Uncharacterized protein</fullName>
    </submittedName>
</protein>
<evidence type="ECO:0000256" key="1">
    <source>
        <dbReference type="SAM" id="MobiDB-lite"/>
    </source>
</evidence>
<evidence type="ECO:0000313" key="2">
    <source>
        <dbReference type="EMBL" id="KAK8882380.1"/>
    </source>
</evidence>
<evidence type="ECO:0000313" key="3">
    <source>
        <dbReference type="Proteomes" id="UP001470230"/>
    </source>
</evidence>